<dbReference type="EMBL" id="FPBX01000015">
    <property type="protein sequence ID" value="SFU69399.1"/>
    <property type="molecule type" value="Genomic_DNA"/>
</dbReference>
<dbReference type="Pfam" id="PF00672">
    <property type="entry name" value="HAMP"/>
    <property type="match status" value="1"/>
</dbReference>
<dbReference type="STRING" id="343013.SAMN04489707_101511"/>
<evidence type="ECO:0000256" key="2">
    <source>
        <dbReference type="ARBA" id="ARBA00029447"/>
    </source>
</evidence>
<reference evidence="7 8" key="1">
    <citation type="submission" date="2016-10" db="EMBL/GenBank/DDBJ databases">
        <authorList>
            <person name="de Groot N.N."/>
        </authorList>
    </citation>
    <scope>NUCLEOTIDE SEQUENCE [LARGE SCALE GENOMIC DNA]</scope>
    <source>
        <strain evidence="7 8">R-24608</strain>
    </source>
</reference>
<dbReference type="SMART" id="SM00304">
    <property type="entry name" value="HAMP"/>
    <property type="match status" value="2"/>
</dbReference>
<dbReference type="GO" id="GO:0007165">
    <property type="term" value="P:signal transduction"/>
    <property type="evidence" value="ECO:0007669"/>
    <property type="project" value="UniProtKB-KW"/>
</dbReference>
<dbReference type="InterPro" id="IPR004090">
    <property type="entry name" value="Chemotax_Me-accpt_rcpt"/>
</dbReference>
<keyword evidence="4" id="KW-0472">Membrane</keyword>
<dbReference type="InterPro" id="IPR004089">
    <property type="entry name" value="MCPsignal_dom"/>
</dbReference>
<comment type="similarity">
    <text evidence="2">Belongs to the methyl-accepting chemotaxis (MCP) protein family.</text>
</comment>
<evidence type="ECO:0000259" key="6">
    <source>
        <dbReference type="PROSITE" id="PS50885"/>
    </source>
</evidence>
<dbReference type="PRINTS" id="PR00260">
    <property type="entry name" value="CHEMTRNSDUCR"/>
</dbReference>
<proteinExistence type="inferred from homology"/>
<dbReference type="OrthoDB" id="2489132at2"/>
<dbReference type="Pfam" id="PF14827">
    <property type="entry name" value="dCache_3"/>
    <property type="match status" value="1"/>
</dbReference>
<dbReference type="SUPFAM" id="SSF103190">
    <property type="entry name" value="Sensory domain-like"/>
    <property type="match status" value="1"/>
</dbReference>
<protein>
    <submittedName>
        <fullName evidence="7">Methyl-accepting chemotaxis protein</fullName>
    </submittedName>
</protein>
<dbReference type="PANTHER" id="PTHR32089:SF112">
    <property type="entry name" value="LYSOZYME-LIKE PROTEIN-RELATED"/>
    <property type="match status" value="1"/>
</dbReference>
<evidence type="ECO:0000256" key="1">
    <source>
        <dbReference type="ARBA" id="ARBA00023224"/>
    </source>
</evidence>
<evidence type="ECO:0000256" key="3">
    <source>
        <dbReference type="PROSITE-ProRule" id="PRU00284"/>
    </source>
</evidence>
<dbReference type="SUPFAM" id="SSF58104">
    <property type="entry name" value="Methyl-accepting chemotaxis protein (MCP) signaling domain"/>
    <property type="match status" value="1"/>
</dbReference>
<dbReference type="PROSITE" id="PS50111">
    <property type="entry name" value="CHEMOTAXIS_TRANSDUC_2"/>
    <property type="match status" value="1"/>
</dbReference>
<accession>A0A1I7I8X2</accession>
<dbReference type="PANTHER" id="PTHR32089">
    <property type="entry name" value="METHYL-ACCEPTING CHEMOTAXIS PROTEIN MCPB"/>
    <property type="match status" value="1"/>
</dbReference>
<dbReference type="PROSITE" id="PS50885">
    <property type="entry name" value="HAMP"/>
    <property type="match status" value="1"/>
</dbReference>
<evidence type="ECO:0000313" key="7">
    <source>
        <dbReference type="EMBL" id="SFU69399.1"/>
    </source>
</evidence>
<gene>
    <name evidence="7" type="ORF">SAMN04489707_101511</name>
</gene>
<keyword evidence="4" id="KW-0812">Transmembrane</keyword>
<dbReference type="GO" id="GO:0016020">
    <property type="term" value="C:membrane"/>
    <property type="evidence" value="ECO:0007669"/>
    <property type="project" value="InterPro"/>
</dbReference>
<dbReference type="GO" id="GO:0006935">
    <property type="term" value="P:chemotaxis"/>
    <property type="evidence" value="ECO:0007669"/>
    <property type="project" value="InterPro"/>
</dbReference>
<keyword evidence="4" id="KW-1133">Transmembrane helix</keyword>
<dbReference type="CDD" id="cd06225">
    <property type="entry name" value="HAMP"/>
    <property type="match status" value="1"/>
</dbReference>
<dbReference type="SMART" id="SM00283">
    <property type="entry name" value="MA"/>
    <property type="match status" value="1"/>
</dbReference>
<sequence>MFHKLRLWAKIMVVMGIAIGGVGAALTFTNLSNMNRLVHDAERSALDAHLKAIHNAIAAESRSAEALSALVASIPLVQDKFDSGERKAVADLFVPGFQSLARDYGVEQFQFHTPPAISWLRVHVPQKYGDDLSSFRSTVVATNRTLQPVRGLEGGVAGLGIRGMVPVQRAGRHVGSVEFGMGFGQPFFDQFKQQNGVDVALHVMDKDGSFKALASTFGKELMPEAATLQRALGGEAQLDHRHAQGKPFAIYSSALKDFSGKPIGVIEIAMDASAFQASLDSSRNVALVVGILSIIGGMLLAQWMARHIVGRLEGVASGVNHVAQGDLSSTIAVAGSDEVATLAEATRAMQARLRTLVAEVSANAVRVHAAAQEITSAVEGQAATSTQMSSSVAEITTTMEELSASSTQIADHSRSVVDIANQTLEGSRKGSEAMQTVLGRMNDIRSDNQHSLQEIVALGAKSKQISRVMEIINTVADQTKLIAFNAALEASSAGEAGKRFSVVAGEIRRLADSVTDSTREIEAKISEIQDSISRLVITSEKGASGITAGLSASANATERLNEIVSAASQTSSAAQQISLSTQQQKTASSQVVLALREIVTASSHTAQSITRISQVSKDMAQLSGRLDELVHQFKLNAASGTTQG</sequence>
<feature type="domain" description="Methyl-accepting transducer" evidence="5">
    <location>
        <begin position="363"/>
        <end position="599"/>
    </location>
</feature>
<dbReference type="Gene3D" id="1.10.287.950">
    <property type="entry name" value="Methyl-accepting chemotaxis protein"/>
    <property type="match status" value="1"/>
</dbReference>
<dbReference type="Proteomes" id="UP000183656">
    <property type="component" value="Unassembled WGS sequence"/>
</dbReference>
<dbReference type="InterPro" id="IPR029150">
    <property type="entry name" value="dCache_3"/>
</dbReference>
<dbReference type="InterPro" id="IPR029151">
    <property type="entry name" value="Sensor-like_sf"/>
</dbReference>
<dbReference type="Pfam" id="PF00015">
    <property type="entry name" value="MCPsignal"/>
    <property type="match status" value="1"/>
</dbReference>
<evidence type="ECO:0000313" key="8">
    <source>
        <dbReference type="Proteomes" id="UP000183656"/>
    </source>
</evidence>
<evidence type="ECO:0000256" key="4">
    <source>
        <dbReference type="SAM" id="Phobius"/>
    </source>
</evidence>
<evidence type="ECO:0000259" key="5">
    <source>
        <dbReference type="PROSITE" id="PS50111"/>
    </source>
</evidence>
<name>A0A1I7I8X2_9BURK</name>
<dbReference type="RefSeq" id="WP_054256970.1">
    <property type="nucleotide sequence ID" value="NZ_CYIG01000029.1"/>
</dbReference>
<keyword evidence="1 3" id="KW-0807">Transducer</keyword>
<organism evidence="7 8">
    <name type="scientific">Paenacidovorax caeni</name>
    <dbReference type="NCBI Taxonomy" id="343013"/>
    <lineage>
        <taxon>Bacteria</taxon>
        <taxon>Pseudomonadati</taxon>
        <taxon>Pseudomonadota</taxon>
        <taxon>Betaproteobacteria</taxon>
        <taxon>Burkholderiales</taxon>
        <taxon>Comamonadaceae</taxon>
        <taxon>Paenacidovorax</taxon>
    </lineage>
</organism>
<feature type="domain" description="HAMP" evidence="6">
    <location>
        <begin position="306"/>
        <end position="358"/>
    </location>
</feature>
<dbReference type="InterPro" id="IPR003660">
    <property type="entry name" value="HAMP_dom"/>
</dbReference>
<dbReference type="GO" id="GO:0004888">
    <property type="term" value="F:transmembrane signaling receptor activity"/>
    <property type="evidence" value="ECO:0007669"/>
    <property type="project" value="InterPro"/>
</dbReference>
<dbReference type="AlphaFoldDB" id="A0A1I7I8X2"/>
<keyword evidence="8" id="KW-1185">Reference proteome</keyword>
<feature type="transmembrane region" description="Helical" evidence="4">
    <location>
        <begin position="7"/>
        <end position="28"/>
    </location>
</feature>